<proteinExistence type="predicted"/>
<organism evidence="1 2">
    <name type="scientific">Panagrolaimus sp. PS1159</name>
    <dbReference type="NCBI Taxonomy" id="55785"/>
    <lineage>
        <taxon>Eukaryota</taxon>
        <taxon>Metazoa</taxon>
        <taxon>Ecdysozoa</taxon>
        <taxon>Nematoda</taxon>
        <taxon>Chromadorea</taxon>
        <taxon>Rhabditida</taxon>
        <taxon>Tylenchina</taxon>
        <taxon>Panagrolaimomorpha</taxon>
        <taxon>Panagrolaimoidea</taxon>
        <taxon>Panagrolaimidae</taxon>
        <taxon>Panagrolaimus</taxon>
    </lineage>
</organism>
<sequence>MINIQPILTRKRVTFSNTKEVYKYERDSSEEEADTDDNMKSDDDEEYESYDDEKDDALYQDGYYDYE</sequence>
<evidence type="ECO:0000313" key="2">
    <source>
        <dbReference type="WBParaSite" id="PS1159_v2.g24501.t1"/>
    </source>
</evidence>
<name>A0AC35G8C9_9BILA</name>
<accession>A0AC35G8C9</accession>
<reference evidence="2" key="1">
    <citation type="submission" date="2022-11" db="UniProtKB">
        <authorList>
            <consortium name="WormBaseParasite"/>
        </authorList>
    </citation>
    <scope>IDENTIFICATION</scope>
</reference>
<protein>
    <submittedName>
        <fullName evidence="2">Uncharacterized protein</fullName>
    </submittedName>
</protein>
<evidence type="ECO:0000313" key="1">
    <source>
        <dbReference type="Proteomes" id="UP000887580"/>
    </source>
</evidence>
<dbReference type="WBParaSite" id="PS1159_v2.g24501.t1">
    <property type="protein sequence ID" value="PS1159_v2.g24501.t1"/>
    <property type="gene ID" value="PS1159_v2.g24501"/>
</dbReference>
<dbReference type="Proteomes" id="UP000887580">
    <property type="component" value="Unplaced"/>
</dbReference>